<accession>A0A1Y1SHM2</accession>
<dbReference type="SUPFAM" id="SSF53756">
    <property type="entry name" value="UDP-Glycosyltransferase/glycogen phosphorylase"/>
    <property type="match status" value="1"/>
</dbReference>
<dbReference type="GO" id="GO:0009103">
    <property type="term" value="P:lipopolysaccharide biosynthetic process"/>
    <property type="evidence" value="ECO:0007669"/>
    <property type="project" value="TreeGrafter"/>
</dbReference>
<evidence type="ECO:0000313" key="2">
    <source>
        <dbReference type="EMBL" id="ORE89137.1"/>
    </source>
</evidence>
<keyword evidence="1 2" id="KW-0808">Transferase</keyword>
<name>A0A1Y1SHM2_9GAMM</name>
<dbReference type="AlphaFoldDB" id="A0A1Y1SHM2"/>
<gene>
    <name evidence="2" type="ORF">ATO7_04640</name>
</gene>
<dbReference type="Gene3D" id="3.40.50.2000">
    <property type="entry name" value="Glycogen Phosphorylase B"/>
    <property type="match status" value="2"/>
</dbReference>
<evidence type="ECO:0000313" key="3">
    <source>
        <dbReference type="Proteomes" id="UP000192342"/>
    </source>
</evidence>
<protein>
    <submittedName>
        <fullName evidence="2">Glycosyl transferase family protein</fullName>
    </submittedName>
</protein>
<comment type="caution">
    <text evidence="2">The sequence shown here is derived from an EMBL/GenBank/DDBJ whole genome shotgun (WGS) entry which is preliminary data.</text>
</comment>
<dbReference type="STRING" id="1317117.ATO7_04640"/>
<reference evidence="2 3" key="1">
    <citation type="submission" date="2013-04" db="EMBL/GenBank/DDBJ databases">
        <title>Oceanococcus atlanticus 22II-S10r2 Genome Sequencing.</title>
        <authorList>
            <person name="Lai Q."/>
            <person name="Li G."/>
            <person name="Shao Z."/>
        </authorList>
    </citation>
    <scope>NUCLEOTIDE SEQUENCE [LARGE SCALE GENOMIC DNA]</scope>
    <source>
        <strain evidence="2 3">22II-S10r2</strain>
    </source>
</reference>
<dbReference type="EMBL" id="AQQV01000001">
    <property type="protein sequence ID" value="ORE89137.1"/>
    <property type="molecule type" value="Genomic_DNA"/>
</dbReference>
<keyword evidence="3" id="KW-1185">Reference proteome</keyword>
<dbReference type="PANTHER" id="PTHR46401">
    <property type="entry name" value="GLYCOSYLTRANSFERASE WBBK-RELATED"/>
    <property type="match status" value="1"/>
</dbReference>
<proteinExistence type="predicted"/>
<dbReference type="Pfam" id="PF13692">
    <property type="entry name" value="Glyco_trans_1_4"/>
    <property type="match status" value="1"/>
</dbReference>
<organism evidence="2 3">
    <name type="scientific">Oceanococcus atlanticus</name>
    <dbReference type="NCBI Taxonomy" id="1317117"/>
    <lineage>
        <taxon>Bacteria</taxon>
        <taxon>Pseudomonadati</taxon>
        <taxon>Pseudomonadota</taxon>
        <taxon>Gammaproteobacteria</taxon>
        <taxon>Chromatiales</taxon>
        <taxon>Oceanococcaceae</taxon>
        <taxon>Oceanococcus</taxon>
    </lineage>
</organism>
<dbReference type="PANTHER" id="PTHR46401:SF2">
    <property type="entry name" value="GLYCOSYLTRANSFERASE WBBK-RELATED"/>
    <property type="match status" value="1"/>
</dbReference>
<dbReference type="Proteomes" id="UP000192342">
    <property type="component" value="Unassembled WGS sequence"/>
</dbReference>
<sequence>MPAYLYIDTTYDLWRRQSSRRGEISARQQRIFWQLEQRAVKATKHIFAIGQHVANNLISAYGLAESKITVVGTGRGNIAPYAGPKDFQNGRILTVAKVRPDDKGIPLLLDAFAHARRQNPRLTLTVVGGQKIPGIAQMEGVEATGWLTEEQLQSLFENASLFVMPAHYEPWGLVYLEALSCQVPIMGLPRNAFPELSAHGDHGFAARSNTNELAQDILDALADSKRLAEMGRKGFAFASRFDWAHTGRAIATTIALDQNA</sequence>
<dbReference type="CDD" id="cd03801">
    <property type="entry name" value="GT4_PimA-like"/>
    <property type="match status" value="1"/>
</dbReference>
<dbReference type="GO" id="GO:0016757">
    <property type="term" value="F:glycosyltransferase activity"/>
    <property type="evidence" value="ECO:0007669"/>
    <property type="project" value="TreeGrafter"/>
</dbReference>
<evidence type="ECO:0000256" key="1">
    <source>
        <dbReference type="ARBA" id="ARBA00022679"/>
    </source>
</evidence>